<dbReference type="InterPro" id="IPR000792">
    <property type="entry name" value="Tscrpt_reg_LuxR_C"/>
</dbReference>
<dbReference type="PROSITE" id="PS50043">
    <property type="entry name" value="HTH_LUXR_2"/>
    <property type="match status" value="1"/>
</dbReference>
<dbReference type="SUPFAM" id="SSF52172">
    <property type="entry name" value="CheY-like"/>
    <property type="match status" value="1"/>
</dbReference>
<comment type="caution">
    <text evidence="7">The sequence shown here is derived from an EMBL/GenBank/DDBJ whole genome shotgun (WGS) entry which is preliminary data.</text>
</comment>
<dbReference type="GO" id="GO:0000160">
    <property type="term" value="P:phosphorelay signal transduction system"/>
    <property type="evidence" value="ECO:0007669"/>
    <property type="project" value="InterPro"/>
</dbReference>
<dbReference type="InterPro" id="IPR039420">
    <property type="entry name" value="WalR-like"/>
</dbReference>
<dbReference type="OrthoDB" id="9808843at2"/>
<dbReference type="Pfam" id="PF00072">
    <property type="entry name" value="Response_reg"/>
    <property type="match status" value="1"/>
</dbReference>
<evidence type="ECO:0000313" key="6">
    <source>
        <dbReference type="EMBL" id="MBB2987459.1"/>
    </source>
</evidence>
<accession>A0A495Y2D1</accession>
<dbReference type="EMBL" id="RBXT01000001">
    <property type="protein sequence ID" value="RKT79859.1"/>
    <property type="molecule type" value="Genomic_DNA"/>
</dbReference>
<feature type="modified residue" description="4-aspartylphosphate" evidence="3">
    <location>
        <position position="57"/>
    </location>
</feature>
<dbReference type="Gene3D" id="3.40.50.2300">
    <property type="match status" value="1"/>
</dbReference>
<evidence type="ECO:0000259" key="5">
    <source>
        <dbReference type="PROSITE" id="PS50110"/>
    </source>
</evidence>
<dbReference type="Proteomes" id="UP000590811">
    <property type="component" value="Unassembled WGS sequence"/>
</dbReference>
<dbReference type="AlphaFoldDB" id="A0A495Y2D1"/>
<dbReference type="Pfam" id="PF00196">
    <property type="entry name" value="GerE"/>
    <property type="match status" value="1"/>
</dbReference>
<feature type="domain" description="Response regulatory" evidence="5">
    <location>
        <begin position="6"/>
        <end position="122"/>
    </location>
</feature>
<keyword evidence="8" id="KW-1185">Reference proteome</keyword>
<evidence type="ECO:0000256" key="3">
    <source>
        <dbReference type="PROSITE-ProRule" id="PRU00169"/>
    </source>
</evidence>
<evidence type="ECO:0000256" key="1">
    <source>
        <dbReference type="ARBA" id="ARBA00022553"/>
    </source>
</evidence>
<name>A0A495Y2D1_9MICO</name>
<dbReference type="CDD" id="cd06170">
    <property type="entry name" value="LuxR_C_like"/>
    <property type="match status" value="1"/>
</dbReference>
<evidence type="ECO:0000259" key="4">
    <source>
        <dbReference type="PROSITE" id="PS50043"/>
    </source>
</evidence>
<evidence type="ECO:0000313" key="9">
    <source>
        <dbReference type="Proteomes" id="UP000590811"/>
    </source>
</evidence>
<evidence type="ECO:0000313" key="8">
    <source>
        <dbReference type="Proteomes" id="UP000278440"/>
    </source>
</evidence>
<keyword evidence="1 3" id="KW-0597">Phosphoprotein</keyword>
<dbReference type="GO" id="GO:0006355">
    <property type="term" value="P:regulation of DNA-templated transcription"/>
    <property type="evidence" value="ECO:0007669"/>
    <property type="project" value="InterPro"/>
</dbReference>
<dbReference type="CDD" id="cd17535">
    <property type="entry name" value="REC_NarL-like"/>
    <property type="match status" value="1"/>
</dbReference>
<organism evidence="7 8">
    <name type="scientific">Terracoccus luteus</name>
    <dbReference type="NCBI Taxonomy" id="53356"/>
    <lineage>
        <taxon>Bacteria</taxon>
        <taxon>Bacillati</taxon>
        <taxon>Actinomycetota</taxon>
        <taxon>Actinomycetes</taxon>
        <taxon>Micrococcales</taxon>
        <taxon>Intrasporangiaceae</taxon>
        <taxon>Terracoccus</taxon>
    </lineage>
</organism>
<dbReference type="PANTHER" id="PTHR43214">
    <property type="entry name" value="TWO-COMPONENT RESPONSE REGULATOR"/>
    <property type="match status" value="1"/>
</dbReference>
<dbReference type="Proteomes" id="UP000278440">
    <property type="component" value="Unassembled WGS sequence"/>
</dbReference>
<dbReference type="EMBL" id="JACHVT010000005">
    <property type="protein sequence ID" value="MBB2987459.1"/>
    <property type="molecule type" value="Genomic_DNA"/>
</dbReference>
<dbReference type="InterPro" id="IPR001789">
    <property type="entry name" value="Sig_transdc_resp-reg_receiver"/>
</dbReference>
<reference evidence="7 8" key="1">
    <citation type="submission" date="2018-10" db="EMBL/GenBank/DDBJ databases">
        <title>Sequencing the genomes of 1000 actinobacteria strains.</title>
        <authorList>
            <person name="Klenk H.-P."/>
        </authorList>
    </citation>
    <scope>NUCLEOTIDE SEQUENCE [LARGE SCALE GENOMIC DNA]</scope>
    <source>
        <strain evidence="7 8">DSM 44267</strain>
    </source>
</reference>
<dbReference type="RefSeq" id="WP_121034678.1">
    <property type="nucleotide sequence ID" value="NZ_JACHVT010000005.1"/>
</dbReference>
<evidence type="ECO:0000313" key="7">
    <source>
        <dbReference type="EMBL" id="RKT79859.1"/>
    </source>
</evidence>
<dbReference type="InterPro" id="IPR058245">
    <property type="entry name" value="NreC/VraR/RcsB-like_REC"/>
</dbReference>
<dbReference type="PRINTS" id="PR00038">
    <property type="entry name" value="HTHLUXR"/>
</dbReference>
<dbReference type="PANTHER" id="PTHR43214:SF42">
    <property type="entry name" value="TRANSCRIPTIONAL REGULATORY PROTEIN DESR"/>
    <property type="match status" value="1"/>
</dbReference>
<dbReference type="InterPro" id="IPR011006">
    <property type="entry name" value="CheY-like_superfamily"/>
</dbReference>
<feature type="domain" description="HTH luxR-type" evidence="4">
    <location>
        <begin position="137"/>
        <end position="202"/>
    </location>
</feature>
<evidence type="ECO:0000256" key="2">
    <source>
        <dbReference type="ARBA" id="ARBA00023125"/>
    </source>
</evidence>
<dbReference type="SMART" id="SM00421">
    <property type="entry name" value="HTH_LUXR"/>
    <property type="match status" value="1"/>
</dbReference>
<dbReference type="PROSITE" id="PS50110">
    <property type="entry name" value="RESPONSE_REGULATORY"/>
    <property type="match status" value="1"/>
</dbReference>
<gene>
    <name evidence="7" type="ORF">DFJ68_3337</name>
    <name evidence="6" type="ORF">FHW14_002642</name>
</gene>
<sequence>MSDPLRILIAEDVDLVAEAFAALLGTEPGFEVVARVGRGDEVAAAAERTNPDVALLDVDMPGATGIEATAQLSRVRPDCKVLLLTSLPGSGHIPRALAAGASGYVVKSMSATQLIDAIRSVASGRTVIDPQLAADALRSGPSPLTEREVQLLRLVDRGLDTETIAREMFLTKGTVRNYLSTVMTKMDVTTRGQAVATARGHGWL</sequence>
<dbReference type="GO" id="GO:0003677">
    <property type="term" value="F:DNA binding"/>
    <property type="evidence" value="ECO:0007669"/>
    <property type="project" value="UniProtKB-KW"/>
</dbReference>
<protein>
    <submittedName>
        <fullName evidence="7">LuxR family two component transcriptional regulator</fullName>
    </submittedName>
    <submittedName>
        <fullName evidence="6">Two-component system response regulator DesR</fullName>
    </submittedName>
</protein>
<dbReference type="SMART" id="SM00448">
    <property type="entry name" value="REC"/>
    <property type="match status" value="1"/>
</dbReference>
<keyword evidence="2" id="KW-0238">DNA-binding</keyword>
<reference evidence="6 9" key="2">
    <citation type="submission" date="2020-08" db="EMBL/GenBank/DDBJ databases">
        <title>Genomic Encyclopedia of Type Strains, Phase IV (KMG-V): Genome sequencing to study the core and pangenomes of soil and plant-associated prokaryotes.</title>
        <authorList>
            <person name="Whitman W."/>
        </authorList>
    </citation>
    <scope>NUCLEOTIDE SEQUENCE [LARGE SCALE GENOMIC DNA]</scope>
    <source>
        <strain evidence="6 9">B3ACCR2</strain>
    </source>
</reference>
<proteinExistence type="predicted"/>